<dbReference type="Gene3D" id="3.40.50.2000">
    <property type="entry name" value="Glycogen Phosphorylase B"/>
    <property type="match status" value="2"/>
</dbReference>
<evidence type="ECO:0000259" key="2">
    <source>
        <dbReference type="Pfam" id="PF00534"/>
    </source>
</evidence>
<feature type="domain" description="Glycosyl transferase family 1" evidence="2">
    <location>
        <begin position="189"/>
        <end position="353"/>
    </location>
</feature>
<evidence type="ECO:0000259" key="3">
    <source>
        <dbReference type="Pfam" id="PF13439"/>
    </source>
</evidence>
<dbReference type="Pfam" id="PF00534">
    <property type="entry name" value="Glycos_transf_1"/>
    <property type="match status" value="1"/>
</dbReference>
<dbReference type="AlphaFoldDB" id="E4T588"/>
<organism evidence="4 5">
    <name type="scientific">Paludibacter propionicigenes (strain DSM 17365 / JCM 13257 / WB4)</name>
    <dbReference type="NCBI Taxonomy" id="694427"/>
    <lineage>
        <taxon>Bacteria</taxon>
        <taxon>Pseudomonadati</taxon>
        <taxon>Bacteroidota</taxon>
        <taxon>Bacteroidia</taxon>
        <taxon>Bacteroidales</taxon>
        <taxon>Paludibacteraceae</taxon>
        <taxon>Paludibacter</taxon>
    </lineage>
</organism>
<dbReference type="GO" id="GO:0009103">
    <property type="term" value="P:lipopolysaccharide biosynthetic process"/>
    <property type="evidence" value="ECO:0007669"/>
    <property type="project" value="TreeGrafter"/>
</dbReference>
<keyword evidence="5" id="KW-1185">Reference proteome</keyword>
<dbReference type="EMBL" id="CP002345">
    <property type="protein sequence ID" value="ADQ79882.1"/>
    <property type="molecule type" value="Genomic_DNA"/>
</dbReference>
<dbReference type="RefSeq" id="WP_013445251.1">
    <property type="nucleotide sequence ID" value="NC_014734.1"/>
</dbReference>
<gene>
    <name evidence="4" type="ordered locus">Palpr_1743</name>
</gene>
<proteinExistence type="predicted"/>
<dbReference type="InterPro" id="IPR001296">
    <property type="entry name" value="Glyco_trans_1"/>
</dbReference>
<dbReference type="eggNOG" id="COG0438">
    <property type="taxonomic scope" value="Bacteria"/>
</dbReference>
<evidence type="ECO:0000313" key="5">
    <source>
        <dbReference type="Proteomes" id="UP000008718"/>
    </source>
</evidence>
<evidence type="ECO:0000256" key="1">
    <source>
        <dbReference type="ARBA" id="ARBA00022679"/>
    </source>
</evidence>
<dbReference type="Proteomes" id="UP000008718">
    <property type="component" value="Chromosome"/>
</dbReference>
<feature type="domain" description="Glycosyltransferase subfamily 4-like N-terminal" evidence="3">
    <location>
        <begin position="14"/>
        <end position="172"/>
    </location>
</feature>
<keyword evidence="1 4" id="KW-0808">Transferase</keyword>
<accession>E4T588</accession>
<dbReference type="GO" id="GO:0016757">
    <property type="term" value="F:glycosyltransferase activity"/>
    <property type="evidence" value="ECO:0007669"/>
    <property type="project" value="InterPro"/>
</dbReference>
<dbReference type="SUPFAM" id="SSF53756">
    <property type="entry name" value="UDP-Glycosyltransferase/glycogen phosphorylase"/>
    <property type="match status" value="1"/>
</dbReference>
<dbReference type="InterPro" id="IPR028098">
    <property type="entry name" value="Glyco_trans_4-like_N"/>
</dbReference>
<dbReference type="PANTHER" id="PTHR46401">
    <property type="entry name" value="GLYCOSYLTRANSFERASE WBBK-RELATED"/>
    <property type="match status" value="1"/>
</dbReference>
<dbReference type="HOGENOM" id="CLU_009583_6_2_10"/>
<protein>
    <submittedName>
        <fullName evidence="4">Glycosyl transferase group 1</fullName>
    </submittedName>
</protein>
<name>E4T588_PALPW</name>
<dbReference type="PANTHER" id="PTHR46401:SF2">
    <property type="entry name" value="GLYCOSYLTRANSFERASE WBBK-RELATED"/>
    <property type="match status" value="1"/>
</dbReference>
<dbReference type="Pfam" id="PF13439">
    <property type="entry name" value="Glyco_transf_4"/>
    <property type="match status" value="1"/>
</dbReference>
<sequence>MKIIIVGTAFPYRGGLAAYNERLAREYVKEGNEVEIITFSLQYPAFLFPGKSQFSSEPAPKDLKINRKIHSVSPLNWIKVGRAIKKKSPDIVIFSYWMAFMAPCYGTIARYARSPKTKMIGLIHNMIPHEPTILDKLFPQYFVKAMDGFVSMAESVTADIEKFDHDGKPKVVSPHPIYDHYGSALTKKEAAMKLGLREHKQYILFFGFIRHYKGLDLLMEAFADERLRQFPVSLVIAGEFYENPQPYFELIMKLKLEGLVELRTGFIPDNEVRNYFSLADIIAQPYRTATQSGVSQIAYHFEIPMLVTNVGGLAETIPNGKVGYVVPVEPAQIADALVDFFSNQRSKSMIENIKIEKQKFLWSRMTAAIDGLFK</sequence>
<dbReference type="OrthoDB" id="9771846at2"/>
<reference key="1">
    <citation type="submission" date="2010-11" db="EMBL/GenBank/DDBJ databases">
        <title>The complete genome of Paludibacter propionicigenes DSM 17365.</title>
        <authorList>
            <consortium name="US DOE Joint Genome Institute (JGI-PGF)"/>
            <person name="Lucas S."/>
            <person name="Copeland A."/>
            <person name="Lapidus A."/>
            <person name="Bruce D."/>
            <person name="Goodwin L."/>
            <person name="Pitluck S."/>
            <person name="Kyrpides N."/>
            <person name="Mavromatis K."/>
            <person name="Ivanova N."/>
            <person name="Munk A.C."/>
            <person name="Brettin T."/>
            <person name="Detter J.C."/>
            <person name="Han C."/>
            <person name="Tapia R."/>
            <person name="Land M."/>
            <person name="Hauser L."/>
            <person name="Markowitz V."/>
            <person name="Cheng J.-F."/>
            <person name="Hugenholtz P."/>
            <person name="Woyke T."/>
            <person name="Wu D."/>
            <person name="Gronow S."/>
            <person name="Wellnitz S."/>
            <person name="Brambilla E."/>
            <person name="Klenk H.-P."/>
            <person name="Eisen J.A."/>
        </authorList>
    </citation>
    <scope>NUCLEOTIDE SEQUENCE</scope>
    <source>
        <strain>WB4</strain>
    </source>
</reference>
<evidence type="ECO:0000313" key="4">
    <source>
        <dbReference type="EMBL" id="ADQ79882.1"/>
    </source>
</evidence>
<dbReference type="CAZy" id="GT4">
    <property type="family name" value="Glycosyltransferase Family 4"/>
</dbReference>
<dbReference type="KEGG" id="ppn:Palpr_1743"/>
<dbReference type="STRING" id="694427.Palpr_1743"/>
<reference evidence="4 5" key="2">
    <citation type="journal article" date="2011" name="Stand. Genomic Sci.">
        <title>Complete genome sequence of Paludibacter propionicigenes type strain (WB4).</title>
        <authorList>
            <person name="Gronow S."/>
            <person name="Munk C."/>
            <person name="Lapidus A."/>
            <person name="Nolan M."/>
            <person name="Lucas S."/>
            <person name="Hammon N."/>
            <person name="Deshpande S."/>
            <person name="Cheng J.F."/>
            <person name="Tapia R."/>
            <person name="Han C."/>
            <person name="Goodwin L."/>
            <person name="Pitluck S."/>
            <person name="Liolios K."/>
            <person name="Ivanova N."/>
            <person name="Mavromatis K."/>
            <person name="Mikhailova N."/>
            <person name="Pati A."/>
            <person name="Chen A."/>
            <person name="Palaniappan K."/>
            <person name="Land M."/>
            <person name="Hauser L."/>
            <person name="Chang Y.J."/>
            <person name="Jeffries C.D."/>
            <person name="Brambilla E."/>
            <person name="Rohde M."/>
            <person name="Goker M."/>
            <person name="Detter J.C."/>
            <person name="Woyke T."/>
            <person name="Bristow J."/>
            <person name="Eisen J.A."/>
            <person name="Markowitz V."/>
            <person name="Hugenholtz P."/>
            <person name="Kyrpides N.C."/>
            <person name="Klenk H.P."/>
        </authorList>
    </citation>
    <scope>NUCLEOTIDE SEQUENCE [LARGE SCALE GENOMIC DNA]</scope>
    <source>
        <strain evidence="5">DSM 17365 / JCM 13257 / WB4</strain>
    </source>
</reference>